<dbReference type="InterPro" id="IPR015803">
    <property type="entry name" value="Cys-tRNA-ligase"/>
</dbReference>
<comment type="cofactor">
    <cofactor evidence="1">
        <name>Zn(2+)</name>
        <dbReference type="ChEBI" id="CHEBI:29105"/>
    </cofactor>
</comment>
<evidence type="ECO:0000256" key="8">
    <source>
        <dbReference type="ARBA" id="ARBA00022917"/>
    </source>
</evidence>
<keyword evidence="8" id="KW-0648">Protein biosynthesis</keyword>
<evidence type="ECO:0000256" key="3">
    <source>
        <dbReference type="ARBA" id="ARBA00022598"/>
    </source>
</evidence>
<evidence type="ECO:0000256" key="2">
    <source>
        <dbReference type="ARBA" id="ARBA00012832"/>
    </source>
</evidence>
<sequence length="251" mass="28219">MSLMIFNTLSGKKEAFESVRQNAVGMYVCGVTVYDYCHVGHGRASVVFDTIFRYLKHCGYDVTYVRNFTDIDDKIINRAQEQNIFWQDVTEKFIEAFYEDMGQLGVQSPTEEPKATDHIREMIDMISSLIEKGKAYESGGDVFYSVSSFDGYGQLSGKKVEDLQVGARVEVNEQKHDALDFALWKKSKPGEPAWESPWGQGRPGWHIECSAMGRKYLGDTFDIHGGGKDLVFPHHENEIAQTCGVTGCSPV</sequence>
<dbReference type="AlphaFoldDB" id="A0A382GX85"/>
<dbReference type="GO" id="GO:0004817">
    <property type="term" value="F:cysteine-tRNA ligase activity"/>
    <property type="evidence" value="ECO:0007669"/>
    <property type="project" value="UniProtKB-EC"/>
</dbReference>
<dbReference type="InterPro" id="IPR014729">
    <property type="entry name" value="Rossmann-like_a/b/a_fold"/>
</dbReference>
<evidence type="ECO:0000256" key="7">
    <source>
        <dbReference type="ARBA" id="ARBA00022840"/>
    </source>
</evidence>
<dbReference type="NCBIfam" id="TIGR00435">
    <property type="entry name" value="cysS"/>
    <property type="match status" value="1"/>
</dbReference>
<dbReference type="SUPFAM" id="SSF52374">
    <property type="entry name" value="Nucleotidylyl transferase"/>
    <property type="match status" value="1"/>
</dbReference>
<dbReference type="EMBL" id="UINC01057913">
    <property type="protein sequence ID" value="SVB79579.1"/>
    <property type="molecule type" value="Genomic_DNA"/>
</dbReference>
<evidence type="ECO:0000256" key="10">
    <source>
        <dbReference type="ARBA" id="ARBA00031499"/>
    </source>
</evidence>
<evidence type="ECO:0000256" key="5">
    <source>
        <dbReference type="ARBA" id="ARBA00022741"/>
    </source>
</evidence>
<keyword evidence="4" id="KW-0479">Metal-binding</keyword>
<dbReference type="Pfam" id="PF01406">
    <property type="entry name" value="tRNA-synt_1e"/>
    <property type="match status" value="1"/>
</dbReference>
<evidence type="ECO:0000313" key="12">
    <source>
        <dbReference type="EMBL" id="SVB79579.1"/>
    </source>
</evidence>
<dbReference type="PANTHER" id="PTHR10890:SF3">
    <property type="entry name" value="CYSTEINE--TRNA LIGASE, CYTOPLASMIC"/>
    <property type="match status" value="1"/>
</dbReference>
<dbReference type="GO" id="GO:0005524">
    <property type="term" value="F:ATP binding"/>
    <property type="evidence" value="ECO:0007669"/>
    <property type="project" value="UniProtKB-KW"/>
</dbReference>
<keyword evidence="9" id="KW-0030">Aminoacyl-tRNA synthetase</keyword>
<evidence type="ECO:0000256" key="9">
    <source>
        <dbReference type="ARBA" id="ARBA00023146"/>
    </source>
</evidence>
<feature type="non-terminal residue" evidence="12">
    <location>
        <position position="251"/>
    </location>
</feature>
<dbReference type="InterPro" id="IPR032678">
    <property type="entry name" value="tRNA-synt_1_cat_dom"/>
</dbReference>
<dbReference type="GO" id="GO:0046872">
    <property type="term" value="F:metal ion binding"/>
    <property type="evidence" value="ECO:0007669"/>
    <property type="project" value="UniProtKB-KW"/>
</dbReference>
<keyword evidence="5" id="KW-0547">Nucleotide-binding</keyword>
<dbReference type="Gene3D" id="3.40.50.620">
    <property type="entry name" value="HUPs"/>
    <property type="match status" value="1"/>
</dbReference>
<protein>
    <recommendedName>
        <fullName evidence="2">cysteine--tRNA ligase</fullName>
        <ecNumber evidence="2">6.1.1.16</ecNumber>
    </recommendedName>
    <alternativeName>
        <fullName evidence="10">Cysteinyl-tRNA synthetase</fullName>
    </alternativeName>
</protein>
<dbReference type="GO" id="GO:0005829">
    <property type="term" value="C:cytosol"/>
    <property type="evidence" value="ECO:0007669"/>
    <property type="project" value="TreeGrafter"/>
</dbReference>
<dbReference type="InterPro" id="IPR024909">
    <property type="entry name" value="Cys-tRNA/MSH_ligase"/>
</dbReference>
<dbReference type="PANTHER" id="PTHR10890">
    <property type="entry name" value="CYSTEINYL-TRNA SYNTHETASE"/>
    <property type="match status" value="1"/>
</dbReference>
<accession>A0A382GX85</accession>
<keyword evidence="7" id="KW-0067">ATP-binding</keyword>
<evidence type="ECO:0000256" key="4">
    <source>
        <dbReference type="ARBA" id="ARBA00022723"/>
    </source>
</evidence>
<evidence type="ECO:0000256" key="6">
    <source>
        <dbReference type="ARBA" id="ARBA00022833"/>
    </source>
</evidence>
<gene>
    <name evidence="12" type="ORF">METZ01_LOCUS232433</name>
</gene>
<evidence type="ECO:0000259" key="11">
    <source>
        <dbReference type="Pfam" id="PF01406"/>
    </source>
</evidence>
<organism evidence="12">
    <name type="scientific">marine metagenome</name>
    <dbReference type="NCBI Taxonomy" id="408172"/>
    <lineage>
        <taxon>unclassified sequences</taxon>
        <taxon>metagenomes</taxon>
        <taxon>ecological metagenomes</taxon>
    </lineage>
</organism>
<dbReference type="PRINTS" id="PR00983">
    <property type="entry name" value="TRNASYNTHCYS"/>
</dbReference>
<proteinExistence type="predicted"/>
<dbReference type="GO" id="GO:0006423">
    <property type="term" value="P:cysteinyl-tRNA aminoacylation"/>
    <property type="evidence" value="ECO:0007669"/>
    <property type="project" value="InterPro"/>
</dbReference>
<keyword evidence="6" id="KW-0862">Zinc</keyword>
<reference evidence="12" key="1">
    <citation type="submission" date="2018-05" db="EMBL/GenBank/DDBJ databases">
        <authorList>
            <person name="Lanie J.A."/>
            <person name="Ng W.-L."/>
            <person name="Kazmierczak K.M."/>
            <person name="Andrzejewski T.M."/>
            <person name="Davidsen T.M."/>
            <person name="Wayne K.J."/>
            <person name="Tettelin H."/>
            <person name="Glass J.I."/>
            <person name="Rusch D."/>
            <person name="Podicherti R."/>
            <person name="Tsui H.-C.T."/>
            <person name="Winkler M.E."/>
        </authorList>
    </citation>
    <scope>NUCLEOTIDE SEQUENCE</scope>
</reference>
<dbReference type="EC" id="6.1.1.16" evidence="2"/>
<keyword evidence="3" id="KW-0436">Ligase</keyword>
<evidence type="ECO:0000256" key="1">
    <source>
        <dbReference type="ARBA" id="ARBA00001947"/>
    </source>
</evidence>
<feature type="domain" description="tRNA synthetases class I catalytic" evidence="11">
    <location>
        <begin position="16"/>
        <end position="247"/>
    </location>
</feature>
<name>A0A382GX85_9ZZZZ</name>